<evidence type="ECO:0000313" key="7">
    <source>
        <dbReference type="EMBL" id="MBB6062974.1"/>
    </source>
</evidence>
<dbReference type="Proteomes" id="UP000555828">
    <property type="component" value="Unassembled WGS sequence"/>
</dbReference>
<feature type="transmembrane region" description="Helical" evidence="6">
    <location>
        <begin position="53"/>
        <end position="78"/>
    </location>
</feature>
<evidence type="ECO:0000256" key="5">
    <source>
        <dbReference type="ARBA" id="ARBA00023136"/>
    </source>
</evidence>
<organism evidence="7 8">
    <name type="scientific">Thermosipho japonicus</name>
    <dbReference type="NCBI Taxonomy" id="90323"/>
    <lineage>
        <taxon>Bacteria</taxon>
        <taxon>Thermotogati</taxon>
        <taxon>Thermotogota</taxon>
        <taxon>Thermotogae</taxon>
        <taxon>Thermotogales</taxon>
        <taxon>Fervidobacteriaceae</taxon>
        <taxon>Thermosipho</taxon>
    </lineage>
</organism>
<evidence type="ECO:0000256" key="4">
    <source>
        <dbReference type="ARBA" id="ARBA00022989"/>
    </source>
</evidence>
<proteinExistence type="predicted"/>
<dbReference type="AlphaFoldDB" id="A0A841GP60"/>
<dbReference type="EMBL" id="JACHEX010000004">
    <property type="protein sequence ID" value="MBB6062974.1"/>
    <property type="molecule type" value="Genomic_DNA"/>
</dbReference>
<dbReference type="Pfam" id="PF03739">
    <property type="entry name" value="LptF_LptG"/>
    <property type="match status" value="1"/>
</dbReference>
<keyword evidence="5 6" id="KW-0472">Membrane</keyword>
<feature type="transmembrane region" description="Helical" evidence="6">
    <location>
        <begin position="12"/>
        <end position="33"/>
    </location>
</feature>
<feature type="transmembrane region" description="Helical" evidence="6">
    <location>
        <begin position="335"/>
        <end position="353"/>
    </location>
</feature>
<feature type="transmembrane region" description="Helical" evidence="6">
    <location>
        <begin position="279"/>
        <end position="297"/>
    </location>
</feature>
<gene>
    <name evidence="7" type="ORF">HNP65_001437</name>
</gene>
<dbReference type="InterPro" id="IPR005495">
    <property type="entry name" value="LptG/LptF_permease"/>
</dbReference>
<feature type="transmembrane region" description="Helical" evidence="6">
    <location>
        <begin position="304"/>
        <end position="323"/>
    </location>
</feature>
<dbReference type="GO" id="GO:0043190">
    <property type="term" value="C:ATP-binding cassette (ABC) transporter complex"/>
    <property type="evidence" value="ECO:0007669"/>
    <property type="project" value="TreeGrafter"/>
</dbReference>
<comment type="caution">
    <text evidence="7">The sequence shown here is derived from an EMBL/GenBank/DDBJ whole genome shotgun (WGS) entry which is preliminary data.</text>
</comment>
<dbReference type="PANTHER" id="PTHR33529:SF6">
    <property type="entry name" value="YJGP_YJGQ FAMILY PERMEASE"/>
    <property type="match status" value="1"/>
</dbReference>
<feature type="transmembrane region" description="Helical" evidence="6">
    <location>
        <begin position="365"/>
        <end position="383"/>
    </location>
</feature>
<evidence type="ECO:0000256" key="3">
    <source>
        <dbReference type="ARBA" id="ARBA00022692"/>
    </source>
</evidence>
<keyword evidence="8" id="KW-1185">Reference proteome</keyword>
<evidence type="ECO:0000256" key="1">
    <source>
        <dbReference type="ARBA" id="ARBA00004651"/>
    </source>
</evidence>
<evidence type="ECO:0000256" key="2">
    <source>
        <dbReference type="ARBA" id="ARBA00022475"/>
    </source>
</evidence>
<feature type="transmembrane region" description="Helical" evidence="6">
    <location>
        <begin position="99"/>
        <end position="117"/>
    </location>
</feature>
<reference evidence="7 8" key="1">
    <citation type="submission" date="2020-08" db="EMBL/GenBank/DDBJ databases">
        <title>Genomic Encyclopedia of Type Strains, Phase IV (KMG-IV): sequencing the most valuable type-strain genomes for metagenomic binning, comparative biology and taxonomic classification.</title>
        <authorList>
            <person name="Goeker M."/>
        </authorList>
    </citation>
    <scope>NUCLEOTIDE SEQUENCE [LARGE SCALE GENOMIC DNA]</scope>
    <source>
        <strain evidence="7 8">DSM 13481</strain>
    </source>
</reference>
<dbReference type="RefSeq" id="WP_184619590.1">
    <property type="nucleotide sequence ID" value="NZ_JACHEX010000004.1"/>
</dbReference>
<dbReference type="PANTHER" id="PTHR33529">
    <property type="entry name" value="SLR0882 PROTEIN-RELATED"/>
    <property type="match status" value="1"/>
</dbReference>
<evidence type="ECO:0000256" key="6">
    <source>
        <dbReference type="SAM" id="Phobius"/>
    </source>
</evidence>
<keyword evidence="4 6" id="KW-1133">Transmembrane helix</keyword>
<keyword evidence="2" id="KW-1003">Cell membrane</keyword>
<name>A0A841GP60_9BACT</name>
<keyword evidence="3 6" id="KW-0812">Transmembrane</keyword>
<sequence>MKVLTKYILKLSLGPFLMGIGAFIVFASVELLYQLSDIIVRHRVSILKLFELIYYNLPYFASLGIPVGILFSIFWVLSQLYSSKEITAFLVHGIPSRKLVYPFLILAIIFGAVSFYLNDQIVPKFNQKAMETISKYVYKKPEVTIKENVLTKIDESQYFFVKRYDQLQGILYDVVLFQNMQGEERIITAKKVEKEQNSWYLINGKMYVTDSDGFMKLDLSFSKIKLDLKDDLESLMRVGRSPRDMTGEELIQKIETFKKLGVDPSPWIVELHGRYANSVGPFIIVILGVPLSLLFGLKSKSWSVIFTFVIVVLYQGSGAWLSAMGKENLINPVLAAWYPDLLFAIIGFILFAMLDTPVAYRIRELITKFLVVFFVFFVSSNLYSKDLTLDASSIVYNTSYIFASQNVNINWEDVVLFSDEATIFLVDNKVKVLEAAGNVVLRRENKEYYSNYMKYFFDNDDTYIVKVRGVEKYKKKGKGIDLYFNSEFIQKSSETVLMKEAYVTTCELENPHYKIEALRVYVYDNKFLIAENSILFLLDVPLFPYPVYFLNLTDSEFSPFSFSLAWDEDGGFVTHQEYNLYVNDYLLSTKITTENEETIPQFSIYKKDDKKTKFSIDYEKNYIYLDLKNLKYNSNWVTNKTFFQVSYSPLYFEEYLNSDSYYKKFGLNFDLYGKGKIDINFYWDRNISRVNNSFSIFNVKKDLSIAEFNIQNLSFNNSLEKSKFFTDDSTWTLYQYGNYSFSFKNKHFSTKFYGKVYNDTFSSNIKHIFSYPLSFENELVKVYAKYGFGANLYNAIVDKYYFNLGLYDIYELSGKLKFKVFDIEAKYELRENFRDESTNTAYNRLSSIVYVNTPNLNFSLKQGWDFLKEKRLDDEISSKFSFIVLNGKIELESKATYDNEERKLSPCDISLSYVNKPFSLIYRLNTKYYPGEQQPIKELTHIFTFQKLKGKLVQSIEYNYVKNAYINGTFSINSYKNTLELSYNKSSKEATPEIYCKYSLKNQENSLHLSYKASTKILTFGFNLKTIDPGISFYTTYDIKNERFNNLKATLSKSLHHWMFEVSSEFEFNHDQVFNFDDVKKLSVLFYIKEFDDKFLGWDFKENSPNIGLF</sequence>
<accession>A0A841GP60</accession>
<dbReference type="GO" id="GO:0015920">
    <property type="term" value="P:lipopolysaccharide transport"/>
    <property type="evidence" value="ECO:0007669"/>
    <property type="project" value="TreeGrafter"/>
</dbReference>
<comment type="subcellular location">
    <subcellularLocation>
        <location evidence="1">Cell membrane</location>
        <topology evidence="1">Multi-pass membrane protein</topology>
    </subcellularLocation>
</comment>
<evidence type="ECO:0000313" key="8">
    <source>
        <dbReference type="Proteomes" id="UP000555828"/>
    </source>
</evidence>
<protein>
    <submittedName>
        <fullName evidence="7">Lipopolysaccharide export LptBFGC system permease protein LptF</fullName>
    </submittedName>
</protein>